<evidence type="ECO:0000256" key="5">
    <source>
        <dbReference type="ARBA" id="ARBA00022525"/>
    </source>
</evidence>
<gene>
    <name evidence="13" type="ORF">GX50_03322</name>
</gene>
<dbReference type="STRING" id="73230.A0A2B7ZKY5"/>
<dbReference type="EC" id="3.1.1.74" evidence="3"/>
<keyword evidence="8 11" id="KW-1015">Disulfide bond</keyword>
<dbReference type="AlphaFoldDB" id="A0A2B7ZKY5"/>
<keyword evidence="6 12" id="KW-0732">Signal</keyword>
<dbReference type="PANTHER" id="PTHR48250">
    <property type="entry name" value="CUTINASE 2-RELATED"/>
    <property type="match status" value="1"/>
</dbReference>
<evidence type="ECO:0000256" key="1">
    <source>
        <dbReference type="ARBA" id="ARBA00004613"/>
    </source>
</evidence>
<feature type="active site" description="Nucleophile" evidence="10">
    <location>
        <position position="152"/>
    </location>
</feature>
<dbReference type="GO" id="GO:0005576">
    <property type="term" value="C:extracellular region"/>
    <property type="evidence" value="ECO:0007669"/>
    <property type="project" value="UniProtKB-SubCell"/>
</dbReference>
<dbReference type="SUPFAM" id="SSF53474">
    <property type="entry name" value="alpha/beta-Hydrolases"/>
    <property type="match status" value="1"/>
</dbReference>
<feature type="active site" description="Proton donor/acceptor" evidence="10">
    <location>
        <position position="213"/>
    </location>
</feature>
<evidence type="ECO:0000256" key="11">
    <source>
        <dbReference type="PIRSR" id="PIRSR611150-2"/>
    </source>
</evidence>
<dbReference type="GO" id="GO:0016052">
    <property type="term" value="P:carbohydrate catabolic process"/>
    <property type="evidence" value="ECO:0007669"/>
    <property type="project" value="TreeGrafter"/>
</dbReference>
<evidence type="ECO:0000256" key="4">
    <source>
        <dbReference type="ARBA" id="ARBA00022487"/>
    </source>
</evidence>
<feature type="signal peptide" evidence="12">
    <location>
        <begin position="1"/>
        <end position="18"/>
    </location>
</feature>
<protein>
    <recommendedName>
        <fullName evidence="3">cutinase</fullName>
        <ecNumber evidence="3">3.1.1.74</ecNumber>
    </recommendedName>
</protein>
<evidence type="ECO:0000256" key="9">
    <source>
        <dbReference type="ARBA" id="ARBA00034045"/>
    </source>
</evidence>
<comment type="catalytic activity">
    <reaction evidence="9">
        <text>cutin + H2O = cutin monomers.</text>
        <dbReference type="EC" id="3.1.1.74"/>
    </reaction>
</comment>
<comment type="similarity">
    <text evidence="2">Belongs to the cutinase family.</text>
</comment>
<dbReference type="InterPro" id="IPR011150">
    <property type="entry name" value="Cutinase_monf"/>
</dbReference>
<dbReference type="Pfam" id="PF01083">
    <property type="entry name" value="Cutinase"/>
    <property type="match status" value="1"/>
</dbReference>
<evidence type="ECO:0000256" key="3">
    <source>
        <dbReference type="ARBA" id="ARBA00013095"/>
    </source>
</evidence>
<proteinExistence type="inferred from homology"/>
<dbReference type="SMART" id="SM01110">
    <property type="entry name" value="Cutinase"/>
    <property type="match status" value="1"/>
</dbReference>
<feature type="chain" id="PRO_5013061264" description="cutinase" evidence="12">
    <location>
        <begin position="19"/>
        <end position="281"/>
    </location>
</feature>
<sequence length="281" mass="30119">MKLFSLVLFASLSISTFALPTKISPGLQERGHLEQRGGIPGWNWLRDLFRKSKGGPTTENGVKKSNGCQPLTLIFARGTDEKGNMGDIIGPPLATALRALLKGKVVVQGVDYPASFLGNLNFGEDGGATLVDLVNHSLSQCPGSKVVLAGYSQGAAVIHNASRDLQDGQVARAVLFGDPLHSLPLRSIAEDKVMWICAEGDPICRGGFDIPAHWSYAEDANEAASFLAEAAQEKYSHELGACKHLPRERDLEPQSTTPVIAVDTLEAMLKQGEQSTCEINV</sequence>
<keyword evidence="7" id="KW-0378">Hydrolase</keyword>
<evidence type="ECO:0000313" key="14">
    <source>
        <dbReference type="Proteomes" id="UP000226031"/>
    </source>
</evidence>
<feature type="disulfide bond" evidence="11">
    <location>
        <begin position="68"/>
        <end position="141"/>
    </location>
</feature>
<keyword evidence="4" id="KW-0719">Serine esterase</keyword>
<organism evidence="13 14">
    <name type="scientific">[Emmonsia] crescens</name>
    <dbReference type="NCBI Taxonomy" id="73230"/>
    <lineage>
        <taxon>Eukaryota</taxon>
        <taxon>Fungi</taxon>
        <taxon>Dikarya</taxon>
        <taxon>Ascomycota</taxon>
        <taxon>Pezizomycotina</taxon>
        <taxon>Eurotiomycetes</taxon>
        <taxon>Eurotiomycetidae</taxon>
        <taxon>Onygenales</taxon>
        <taxon>Ajellomycetaceae</taxon>
        <taxon>Emergomyces</taxon>
    </lineage>
</organism>
<dbReference type="VEuPathDB" id="FungiDB:EMCG_08187"/>
<feature type="active site" evidence="10">
    <location>
        <position position="201"/>
    </location>
</feature>
<keyword evidence="14" id="KW-1185">Reference proteome</keyword>
<feature type="disulfide bond" evidence="11">
    <location>
        <begin position="197"/>
        <end position="204"/>
    </location>
</feature>
<comment type="subcellular location">
    <subcellularLocation>
        <location evidence="1">Secreted</location>
    </subcellularLocation>
</comment>
<reference evidence="13 14" key="1">
    <citation type="submission" date="2017-10" db="EMBL/GenBank/DDBJ databases">
        <title>Comparative genomics in systemic dimorphic fungi from Ajellomycetaceae.</title>
        <authorList>
            <person name="Munoz J.F."/>
            <person name="Mcewen J.G."/>
            <person name="Clay O.K."/>
            <person name="Cuomo C.A."/>
        </authorList>
    </citation>
    <scope>NUCLEOTIDE SEQUENCE [LARGE SCALE GENOMIC DNA]</scope>
    <source>
        <strain evidence="13 14">UAMH4076</strain>
    </source>
</reference>
<evidence type="ECO:0000256" key="12">
    <source>
        <dbReference type="SAM" id="SignalP"/>
    </source>
</evidence>
<evidence type="ECO:0000256" key="10">
    <source>
        <dbReference type="PIRSR" id="PIRSR611150-1"/>
    </source>
</evidence>
<name>A0A2B7ZKY5_9EURO</name>
<dbReference type="InterPro" id="IPR043579">
    <property type="entry name" value="CUTINASE_2"/>
</dbReference>
<evidence type="ECO:0000256" key="8">
    <source>
        <dbReference type="ARBA" id="ARBA00023157"/>
    </source>
</evidence>
<accession>A0A2B7ZKY5</accession>
<dbReference type="InterPro" id="IPR029058">
    <property type="entry name" value="AB_hydrolase_fold"/>
</dbReference>
<comment type="caution">
    <text evidence="13">The sequence shown here is derived from an EMBL/GenBank/DDBJ whole genome shotgun (WGS) entry which is preliminary data.</text>
</comment>
<evidence type="ECO:0000256" key="2">
    <source>
        <dbReference type="ARBA" id="ARBA00007534"/>
    </source>
</evidence>
<dbReference type="InterPro" id="IPR000675">
    <property type="entry name" value="Cutinase/axe"/>
</dbReference>
<dbReference type="Proteomes" id="UP000226031">
    <property type="component" value="Unassembled WGS sequence"/>
</dbReference>
<keyword evidence="5" id="KW-0964">Secreted</keyword>
<dbReference type="Gene3D" id="3.40.50.1820">
    <property type="entry name" value="alpha/beta hydrolase"/>
    <property type="match status" value="1"/>
</dbReference>
<dbReference type="EMBL" id="PDND01000053">
    <property type="protein sequence ID" value="PGH33843.1"/>
    <property type="molecule type" value="Genomic_DNA"/>
</dbReference>
<evidence type="ECO:0000313" key="13">
    <source>
        <dbReference type="EMBL" id="PGH33843.1"/>
    </source>
</evidence>
<dbReference type="GO" id="GO:0050525">
    <property type="term" value="F:cutinase activity"/>
    <property type="evidence" value="ECO:0007669"/>
    <property type="project" value="UniProtKB-EC"/>
</dbReference>
<evidence type="ECO:0000256" key="6">
    <source>
        <dbReference type="ARBA" id="ARBA00022729"/>
    </source>
</evidence>
<dbReference type="PROSITE" id="PS00931">
    <property type="entry name" value="CUTINASE_2"/>
    <property type="match status" value="1"/>
</dbReference>
<dbReference type="PANTHER" id="PTHR48250:SF2">
    <property type="entry name" value="CUTINASE"/>
    <property type="match status" value="1"/>
</dbReference>
<evidence type="ECO:0000256" key="7">
    <source>
        <dbReference type="ARBA" id="ARBA00022801"/>
    </source>
</evidence>